<gene>
    <name evidence="2" type="ORF">NDU88_002166</name>
</gene>
<dbReference type="EMBL" id="JANPWB010000002">
    <property type="protein sequence ID" value="KAJ1206766.1"/>
    <property type="molecule type" value="Genomic_DNA"/>
</dbReference>
<evidence type="ECO:0000256" key="1">
    <source>
        <dbReference type="SAM" id="MobiDB-lite"/>
    </source>
</evidence>
<dbReference type="AlphaFoldDB" id="A0AAV7W1E3"/>
<comment type="caution">
    <text evidence="2">The sequence shown here is derived from an EMBL/GenBank/DDBJ whole genome shotgun (WGS) entry which is preliminary data.</text>
</comment>
<reference evidence="2" key="1">
    <citation type="journal article" date="2022" name="bioRxiv">
        <title>Sequencing and chromosome-scale assembly of the giantPleurodeles waltlgenome.</title>
        <authorList>
            <person name="Brown T."/>
            <person name="Elewa A."/>
            <person name="Iarovenko S."/>
            <person name="Subramanian E."/>
            <person name="Araus A.J."/>
            <person name="Petzold A."/>
            <person name="Susuki M."/>
            <person name="Suzuki K.-i.T."/>
            <person name="Hayashi T."/>
            <person name="Toyoda A."/>
            <person name="Oliveira C."/>
            <person name="Osipova E."/>
            <person name="Leigh N.D."/>
            <person name="Simon A."/>
            <person name="Yun M.H."/>
        </authorList>
    </citation>
    <scope>NUCLEOTIDE SEQUENCE</scope>
    <source>
        <strain evidence="2">20211129_DDA</strain>
        <tissue evidence="2">Liver</tissue>
    </source>
</reference>
<evidence type="ECO:0000313" key="3">
    <source>
        <dbReference type="Proteomes" id="UP001066276"/>
    </source>
</evidence>
<proteinExistence type="predicted"/>
<accession>A0AAV7W1E3</accession>
<feature type="region of interest" description="Disordered" evidence="1">
    <location>
        <begin position="1"/>
        <end position="20"/>
    </location>
</feature>
<name>A0AAV7W1E3_PLEWA</name>
<organism evidence="2 3">
    <name type="scientific">Pleurodeles waltl</name>
    <name type="common">Iberian ribbed newt</name>
    <dbReference type="NCBI Taxonomy" id="8319"/>
    <lineage>
        <taxon>Eukaryota</taxon>
        <taxon>Metazoa</taxon>
        <taxon>Chordata</taxon>
        <taxon>Craniata</taxon>
        <taxon>Vertebrata</taxon>
        <taxon>Euteleostomi</taxon>
        <taxon>Amphibia</taxon>
        <taxon>Batrachia</taxon>
        <taxon>Caudata</taxon>
        <taxon>Salamandroidea</taxon>
        <taxon>Salamandridae</taxon>
        <taxon>Pleurodelinae</taxon>
        <taxon>Pleurodeles</taxon>
    </lineage>
</organism>
<feature type="non-terminal residue" evidence="2">
    <location>
        <position position="58"/>
    </location>
</feature>
<keyword evidence="3" id="KW-1185">Reference proteome</keyword>
<dbReference type="Proteomes" id="UP001066276">
    <property type="component" value="Chromosome 1_2"/>
</dbReference>
<evidence type="ECO:0000313" key="2">
    <source>
        <dbReference type="EMBL" id="KAJ1206766.1"/>
    </source>
</evidence>
<sequence length="58" mass="6458">MDGSAGGLSIQGMSVPGPHAATFRKQKPRFIVAGRRCSFSSRLHWLHRRPWPSLLGWA</sequence>
<protein>
    <submittedName>
        <fullName evidence="2">Uncharacterized protein</fullName>
    </submittedName>
</protein>